<name>A0ABQ1W469_9BACL</name>
<evidence type="ECO:0000313" key="6">
    <source>
        <dbReference type="EMBL" id="GGG12974.1"/>
    </source>
</evidence>
<dbReference type="InterPro" id="IPR000551">
    <property type="entry name" value="MerR-type_HTH_dom"/>
</dbReference>
<feature type="domain" description="TsaA-like" evidence="5">
    <location>
        <begin position="170"/>
        <end position="222"/>
    </location>
</feature>
<dbReference type="SMART" id="SM00422">
    <property type="entry name" value="HTH_MERR"/>
    <property type="match status" value="1"/>
</dbReference>
<proteinExistence type="inferred from homology"/>
<reference evidence="7" key="1">
    <citation type="journal article" date="2019" name="Int. J. Syst. Evol. Microbiol.">
        <title>The Global Catalogue of Microorganisms (GCM) 10K type strain sequencing project: providing services to taxonomists for standard genome sequencing and annotation.</title>
        <authorList>
            <consortium name="The Broad Institute Genomics Platform"/>
            <consortium name="The Broad Institute Genome Sequencing Center for Infectious Disease"/>
            <person name="Wu L."/>
            <person name="Ma J."/>
        </authorList>
    </citation>
    <scope>NUCLEOTIDE SEQUENCE [LARGE SCALE GENOMIC DNA]</scope>
    <source>
        <strain evidence="7">CGMCC 1.15420</strain>
    </source>
</reference>
<evidence type="ECO:0000256" key="1">
    <source>
        <dbReference type="ARBA" id="ARBA00022691"/>
    </source>
</evidence>
<dbReference type="PROSITE" id="PS51668">
    <property type="entry name" value="TSAA_2"/>
    <property type="match status" value="1"/>
</dbReference>
<dbReference type="Gene3D" id="1.10.1660.10">
    <property type="match status" value="1"/>
</dbReference>
<dbReference type="InterPro" id="IPR036413">
    <property type="entry name" value="YaeB-like_sf"/>
</dbReference>
<dbReference type="PROSITE" id="PS00552">
    <property type="entry name" value="HTH_MERR_1"/>
    <property type="match status" value="1"/>
</dbReference>
<dbReference type="InterPro" id="IPR047057">
    <property type="entry name" value="MerR_fam"/>
</dbReference>
<dbReference type="Gene3D" id="2.40.30.70">
    <property type="entry name" value="YaeB-like"/>
    <property type="match status" value="1"/>
</dbReference>
<dbReference type="InterPro" id="IPR036414">
    <property type="entry name" value="YaeB_N_sf"/>
</dbReference>
<comment type="similarity">
    <text evidence="3">Belongs to the tRNA methyltransferase O family.</text>
</comment>
<gene>
    <name evidence="6" type="ORF">GCM10010913_38450</name>
</gene>
<protein>
    <recommendedName>
        <fullName evidence="8">HTH merR-type domain-containing protein</fullName>
    </recommendedName>
</protein>
<feature type="domain" description="HTH merR-type" evidence="4">
    <location>
        <begin position="1"/>
        <end position="73"/>
    </location>
</feature>
<dbReference type="Proteomes" id="UP000608420">
    <property type="component" value="Unassembled WGS sequence"/>
</dbReference>
<keyword evidence="7" id="KW-1185">Reference proteome</keyword>
<evidence type="ECO:0008006" key="8">
    <source>
        <dbReference type="Google" id="ProtNLM"/>
    </source>
</evidence>
<dbReference type="EMBL" id="BMIW01000035">
    <property type="protein sequence ID" value="GGG12974.1"/>
    <property type="molecule type" value="Genomic_DNA"/>
</dbReference>
<keyword evidence="1" id="KW-0949">S-adenosyl-L-methionine</keyword>
<dbReference type="RefSeq" id="WP_120462187.1">
    <property type="nucleotide sequence ID" value="NZ_BMIW01000035.1"/>
</dbReference>
<dbReference type="PANTHER" id="PTHR30204">
    <property type="entry name" value="REDOX-CYCLING DRUG-SENSING TRANSCRIPTIONAL ACTIVATOR SOXR"/>
    <property type="match status" value="1"/>
</dbReference>
<dbReference type="InterPro" id="IPR009061">
    <property type="entry name" value="DNA-bd_dom_put_sf"/>
</dbReference>
<evidence type="ECO:0000259" key="5">
    <source>
        <dbReference type="PROSITE" id="PS51668"/>
    </source>
</evidence>
<dbReference type="PANTHER" id="PTHR30204:SF97">
    <property type="entry name" value="MERR FAMILY REGULATORY PROTEIN"/>
    <property type="match status" value="1"/>
</dbReference>
<evidence type="ECO:0000256" key="3">
    <source>
        <dbReference type="ARBA" id="ARBA00033753"/>
    </source>
</evidence>
<dbReference type="SUPFAM" id="SSF118196">
    <property type="entry name" value="YaeB-like"/>
    <property type="match status" value="1"/>
</dbReference>
<accession>A0ABQ1W469</accession>
<organism evidence="6 7">
    <name type="scientific">Paenibacillus aceti</name>
    <dbReference type="NCBI Taxonomy" id="1820010"/>
    <lineage>
        <taxon>Bacteria</taxon>
        <taxon>Bacillati</taxon>
        <taxon>Bacillota</taxon>
        <taxon>Bacilli</taxon>
        <taxon>Bacillales</taxon>
        <taxon>Paenibacillaceae</taxon>
        <taxon>Paenibacillus</taxon>
    </lineage>
</organism>
<dbReference type="SUPFAM" id="SSF46955">
    <property type="entry name" value="Putative DNA-binding domain"/>
    <property type="match status" value="1"/>
</dbReference>
<dbReference type="CDD" id="cd01107">
    <property type="entry name" value="HTH_BmrR"/>
    <property type="match status" value="1"/>
</dbReference>
<evidence type="ECO:0000259" key="4">
    <source>
        <dbReference type="PROSITE" id="PS50937"/>
    </source>
</evidence>
<dbReference type="InterPro" id="IPR023370">
    <property type="entry name" value="TrmO-like_N"/>
</dbReference>
<comment type="caution">
    <text evidence="6">The sequence shown here is derived from an EMBL/GenBank/DDBJ whole genome shotgun (WGS) entry which is preliminary data.</text>
</comment>
<keyword evidence="2" id="KW-0238">DNA-binding</keyword>
<dbReference type="Pfam" id="PF13411">
    <property type="entry name" value="MerR_1"/>
    <property type="match status" value="1"/>
</dbReference>
<evidence type="ECO:0000313" key="7">
    <source>
        <dbReference type="Proteomes" id="UP000608420"/>
    </source>
</evidence>
<sequence>MTIFRIGEFSKLTQVSIRMLRYYDETGLLKPAQIDNQTGYRHYSVEQIPVLQKIIMLRDLGCSVAEIAKQYNFILKQVPSYPVVSLRRVEIITQEKIDVDPHAPGIALYHDQEFKETNVDVEVCSMTSHLRNNPSRATYRRTEQVELMACAMVYGPFENIKGAYLSFAQSPIRPNPIALTASQIMAIDDEEGVIQIAYIDANDHSPVLDLKPYTPSLDRVERPEVPLWCRDWPKSMEESAAFDWSQVFNF</sequence>
<evidence type="ECO:0000256" key="2">
    <source>
        <dbReference type="ARBA" id="ARBA00023125"/>
    </source>
</evidence>
<dbReference type="PROSITE" id="PS50937">
    <property type="entry name" value="HTH_MERR_2"/>
    <property type="match status" value="1"/>
</dbReference>
<dbReference type="Pfam" id="PF01980">
    <property type="entry name" value="TrmO_N"/>
    <property type="match status" value="1"/>
</dbReference>